<dbReference type="Proteomes" id="UP001589688">
    <property type="component" value="Unassembled WGS sequence"/>
</dbReference>
<feature type="signal peptide" evidence="1">
    <location>
        <begin position="1"/>
        <end position="23"/>
    </location>
</feature>
<reference evidence="2 3" key="1">
    <citation type="submission" date="2024-09" db="EMBL/GenBank/DDBJ databases">
        <authorList>
            <person name="Sun Q."/>
            <person name="Mori K."/>
        </authorList>
    </citation>
    <scope>NUCLEOTIDE SEQUENCE [LARGE SCALE GENOMIC DNA]</scope>
    <source>
        <strain evidence="2 3">ATCC 51272</strain>
    </source>
</reference>
<keyword evidence="3" id="KW-1185">Reference proteome</keyword>
<protein>
    <submittedName>
        <fullName evidence="2">Uncharacterized protein</fullName>
    </submittedName>
</protein>
<feature type="chain" id="PRO_5046948486" evidence="1">
    <location>
        <begin position="24"/>
        <end position="516"/>
    </location>
</feature>
<proteinExistence type="predicted"/>
<dbReference type="PROSITE" id="PS51257">
    <property type="entry name" value="PROKAR_LIPOPROTEIN"/>
    <property type="match status" value="1"/>
</dbReference>
<gene>
    <name evidence="2" type="ORF">ACFFK8_00985</name>
</gene>
<evidence type="ECO:0000313" key="3">
    <source>
        <dbReference type="Proteomes" id="UP001589688"/>
    </source>
</evidence>
<comment type="caution">
    <text evidence="2">The sequence shown here is derived from an EMBL/GenBank/DDBJ whole genome shotgun (WGS) entry which is preliminary data.</text>
</comment>
<sequence length="516" mass="56671">MTFKKSIVIFSLLIGCIGSNAVASDWTYDEPFIRQYFTSANLIIELRDGLKLLTGNVKLGAFCHDKLRGVQTPNVRDNIIYLTIHGEDDEVMDFRVLLEDGTERQLRYTYTYISNDMVGWDIPWQMNLFGLKAVDVNNGGMYSAKGSLADKQHLPLVGDWTASDFTRLKDSSTGSDGTTDEIRSINLAEARLVGDAPFGGWLSAFPNVGSVEANVLPDGMAVSEFLEGVNPNVLLYLPETTTADPLSNVVIGTKAQRVVITDGAPFYALHTFKAVKAYYSRSFSLPTIEQRSAGWETITLPFRPSEFTATKGKLAPFGSAEIEHDMYEDTNPDGYRPFWLRCPDGTSFTQAKEILPNKAYIISMPNSTNYKEAYNITGDVAFTATNVYVMATPDEMSAEATTTYNLVPTMSKVKASDQVYVLNSKPIPASNLVAGEAFVRNSSDALPFRAYASPKAGHSGASYFIIDSDKATAISHPSVFASNSDLSGVAYDLNGRRLTGSERGLRIINHKKIIVR</sequence>
<dbReference type="EMBL" id="JBHLZF010000001">
    <property type="protein sequence ID" value="MFB9896434.1"/>
    <property type="molecule type" value="Genomic_DNA"/>
</dbReference>
<dbReference type="RefSeq" id="WP_027952722.1">
    <property type="nucleotide sequence ID" value="NZ_JADU01000030.1"/>
</dbReference>
<evidence type="ECO:0000256" key="1">
    <source>
        <dbReference type="SAM" id="SignalP"/>
    </source>
</evidence>
<organism evidence="2 3">
    <name type="scientific">Hallella seregens ATCC 51272</name>
    <dbReference type="NCBI Taxonomy" id="1336250"/>
    <lineage>
        <taxon>Bacteria</taxon>
        <taxon>Pseudomonadati</taxon>
        <taxon>Bacteroidota</taxon>
        <taxon>Bacteroidia</taxon>
        <taxon>Bacteroidales</taxon>
        <taxon>Prevotellaceae</taxon>
        <taxon>Hallella</taxon>
    </lineage>
</organism>
<name>A0ABV5ZJR2_9BACT</name>
<accession>A0ABV5ZJR2</accession>
<keyword evidence="1" id="KW-0732">Signal</keyword>
<evidence type="ECO:0000313" key="2">
    <source>
        <dbReference type="EMBL" id="MFB9896434.1"/>
    </source>
</evidence>